<keyword evidence="2" id="KW-1185">Reference proteome</keyword>
<evidence type="ECO:0000313" key="2">
    <source>
        <dbReference type="Proteomes" id="UP000070255"/>
    </source>
</evidence>
<organism evidence="1 2">
    <name type="scientific">Burkholderia savannae</name>
    <dbReference type="NCBI Taxonomy" id="1637837"/>
    <lineage>
        <taxon>Bacteria</taxon>
        <taxon>Pseudomonadati</taxon>
        <taxon>Pseudomonadota</taxon>
        <taxon>Betaproteobacteria</taxon>
        <taxon>Burkholderiales</taxon>
        <taxon>Burkholderiaceae</taxon>
        <taxon>Burkholderia</taxon>
        <taxon>pseudomallei group</taxon>
    </lineage>
</organism>
<gene>
    <name evidence="1" type="ORF">WS72_21855</name>
</gene>
<dbReference type="EMBL" id="LNJQ01000004">
    <property type="protein sequence ID" value="KWZ37606.1"/>
    <property type="molecule type" value="Genomic_DNA"/>
</dbReference>
<accession>A0ABR5T3G5</accession>
<reference evidence="1 2" key="1">
    <citation type="submission" date="2015-11" db="EMBL/GenBank/DDBJ databases">
        <authorList>
            <person name="Sahl J."/>
            <person name="Wagner D."/>
            <person name="Keim P."/>
        </authorList>
    </citation>
    <scope>NUCLEOTIDE SEQUENCE [LARGE SCALE GENOMIC DNA]</scope>
    <source>
        <strain evidence="1 2">BDU18</strain>
    </source>
</reference>
<dbReference type="Proteomes" id="UP000070255">
    <property type="component" value="Unassembled WGS sequence"/>
</dbReference>
<protein>
    <submittedName>
        <fullName evidence="1">Uncharacterized protein</fullName>
    </submittedName>
</protein>
<name>A0ABR5T3G5_9BURK</name>
<comment type="caution">
    <text evidence="1">The sequence shown here is derived from an EMBL/GenBank/DDBJ whole genome shotgun (WGS) entry which is preliminary data.</text>
</comment>
<proteinExistence type="predicted"/>
<evidence type="ECO:0000313" key="1">
    <source>
        <dbReference type="EMBL" id="KWZ37606.1"/>
    </source>
</evidence>
<sequence>MSRCSPLAVRCARRTADGGRRMACDAQRAAIGVHASDAANRAGNVPAVGGCVLDGEKWRARMPLFIASCRGPNADLEHVRQPHRRLRAPSNRRIGA</sequence>